<feature type="chain" id="PRO_5043763608" evidence="2">
    <location>
        <begin position="20"/>
        <end position="467"/>
    </location>
</feature>
<evidence type="ECO:0000313" key="4">
    <source>
        <dbReference type="Proteomes" id="UP001146120"/>
    </source>
</evidence>
<reference evidence="3" key="1">
    <citation type="submission" date="2022-11" db="EMBL/GenBank/DDBJ databases">
        <authorList>
            <person name="Morgan W.R."/>
            <person name="Tartar A."/>
        </authorList>
    </citation>
    <scope>NUCLEOTIDE SEQUENCE</scope>
    <source>
        <strain evidence="3">ARSEF 373</strain>
    </source>
</reference>
<feature type="signal peptide" evidence="2">
    <location>
        <begin position="1"/>
        <end position="19"/>
    </location>
</feature>
<organism evidence="3 4">
    <name type="scientific">Lagenidium giganteum</name>
    <dbReference type="NCBI Taxonomy" id="4803"/>
    <lineage>
        <taxon>Eukaryota</taxon>
        <taxon>Sar</taxon>
        <taxon>Stramenopiles</taxon>
        <taxon>Oomycota</taxon>
        <taxon>Peronosporomycetes</taxon>
        <taxon>Pythiales</taxon>
        <taxon>Pythiaceae</taxon>
    </lineage>
</organism>
<comment type="caution">
    <text evidence="3">The sequence shown here is derived from an EMBL/GenBank/DDBJ whole genome shotgun (WGS) entry which is preliminary data.</text>
</comment>
<dbReference type="AlphaFoldDB" id="A0AAV2YRZ5"/>
<gene>
    <name evidence="3" type="ORF">N0F65_000651</name>
</gene>
<reference evidence="3" key="2">
    <citation type="journal article" date="2023" name="Microbiol Resour">
        <title>Decontamination and Annotation of the Draft Genome Sequence of the Oomycete Lagenidium giganteum ARSEF 373.</title>
        <authorList>
            <person name="Morgan W.R."/>
            <person name="Tartar A."/>
        </authorList>
    </citation>
    <scope>NUCLEOTIDE SEQUENCE</scope>
    <source>
        <strain evidence="3">ARSEF 373</strain>
    </source>
</reference>
<dbReference type="GO" id="GO:0016755">
    <property type="term" value="F:aminoacyltransferase activity"/>
    <property type="evidence" value="ECO:0007669"/>
    <property type="project" value="InterPro"/>
</dbReference>
<dbReference type="EMBL" id="DAKRPA010000178">
    <property type="protein sequence ID" value="DAZ96103.1"/>
    <property type="molecule type" value="Genomic_DNA"/>
</dbReference>
<feature type="region of interest" description="Disordered" evidence="1">
    <location>
        <begin position="60"/>
        <end position="100"/>
    </location>
</feature>
<dbReference type="Pfam" id="PF16683">
    <property type="entry name" value="TGase_elicitor"/>
    <property type="match status" value="1"/>
</dbReference>
<name>A0AAV2YRZ5_9STRA</name>
<keyword evidence="4" id="KW-1185">Reference proteome</keyword>
<dbReference type="InterPro" id="IPR032048">
    <property type="entry name" value="TGase_elicitor"/>
</dbReference>
<feature type="compositionally biased region" description="Polar residues" evidence="1">
    <location>
        <begin position="67"/>
        <end position="91"/>
    </location>
</feature>
<dbReference type="Gene3D" id="3.30.40.240">
    <property type="entry name" value="Transglutaminase elicitor, body domain"/>
    <property type="match status" value="1"/>
</dbReference>
<protein>
    <submittedName>
        <fullName evidence="3">Uncharacterized protein</fullName>
    </submittedName>
</protein>
<accession>A0AAV2YRZ5</accession>
<sequence length="467" mass="52159">MVFSAKHLVWIGVLATAKAASLEHNPVTQVATEICLNKDHPAYGAEPPSSSTAYLTVIKEEPKPSAEPSNPTSQPPATNSSDNPAKQSAKQSFRRRLELSTNGDIQRLEEHFGEKLERDVTKLAVEGTWKPTPWPSSYWPVYQDSINYRWKKDEASPAEKYAKAFGLDVKEFMDKVSKNNGVDSQAGRRSCQEDSECTSLKDGSACAKREGQGRGYCIPQWFGVCHAWSPAALLEKEPRCPVEKNGVTFRPMDIKGLVTLVYDGADVPTVFTGARFNGPDDAPNNKDEFGRFRDAARRDLGPGYFHLAITNILSRFNTPFVVDVTAGAEVWNQPVRGFQVRDWEWMQPEEGARRYFDTDKYPFNNDATWLLYVKTNFRWIVESLDDGPLVETGAVDESTRDADHEYVLEIDDSLNVLGGEWVGKSKDEHPDFLWFPTKKPAADAVTSIGISYKEVSDLIEASVNGDC</sequence>
<evidence type="ECO:0000256" key="1">
    <source>
        <dbReference type="SAM" id="MobiDB-lite"/>
    </source>
</evidence>
<dbReference type="Proteomes" id="UP001146120">
    <property type="component" value="Unassembled WGS sequence"/>
</dbReference>
<keyword evidence="2" id="KW-0732">Signal</keyword>
<proteinExistence type="predicted"/>
<evidence type="ECO:0000313" key="3">
    <source>
        <dbReference type="EMBL" id="DAZ96103.1"/>
    </source>
</evidence>
<evidence type="ECO:0000256" key="2">
    <source>
        <dbReference type="SAM" id="SignalP"/>
    </source>
</evidence>